<proteinExistence type="predicted"/>
<evidence type="ECO:0000313" key="1">
    <source>
        <dbReference type="EMBL" id="MBW4563863.1"/>
    </source>
</evidence>
<dbReference type="EMBL" id="JAHHHN010000016">
    <property type="protein sequence ID" value="MBW4563863.1"/>
    <property type="molecule type" value="Genomic_DNA"/>
</dbReference>
<reference evidence="1" key="1">
    <citation type="submission" date="2021-05" db="EMBL/GenBank/DDBJ databases">
        <authorList>
            <person name="Pietrasiak N."/>
            <person name="Ward R."/>
            <person name="Stajich J.E."/>
            <person name="Kurbessoian T."/>
        </authorList>
    </citation>
    <scope>NUCLEOTIDE SEQUENCE</scope>
    <source>
        <strain evidence="1">JT2-VF2</strain>
    </source>
</reference>
<accession>A0A951Q2U0</accession>
<protein>
    <submittedName>
        <fullName evidence="1">Uncharacterized protein</fullName>
    </submittedName>
</protein>
<dbReference type="InterPro" id="IPR036188">
    <property type="entry name" value="FAD/NAD-bd_sf"/>
</dbReference>
<sequence length="73" mass="7710">MSKKSLRAMVEKVAIIGALPGKLAAAITLSNFDLNVQVYEKVQDFRPAGTGLGLTPNGLNFLEAIAPRIIAVS</sequence>
<gene>
    <name evidence="1" type="ORF">KME32_22520</name>
</gene>
<dbReference type="SUPFAM" id="SSF51905">
    <property type="entry name" value="FAD/NAD(P)-binding domain"/>
    <property type="match status" value="1"/>
</dbReference>
<comment type="caution">
    <text evidence="1">The sequence shown here is derived from an EMBL/GenBank/DDBJ whole genome shotgun (WGS) entry which is preliminary data.</text>
</comment>
<evidence type="ECO:0000313" key="2">
    <source>
        <dbReference type="Proteomes" id="UP000715781"/>
    </source>
</evidence>
<reference evidence="1" key="2">
    <citation type="journal article" date="2022" name="Microbiol. Resour. Announc.">
        <title>Metagenome Sequencing to Explore Phylogenomics of Terrestrial Cyanobacteria.</title>
        <authorList>
            <person name="Ward R.D."/>
            <person name="Stajich J.E."/>
            <person name="Johansen J.R."/>
            <person name="Huntemann M."/>
            <person name="Clum A."/>
            <person name="Foster B."/>
            <person name="Foster B."/>
            <person name="Roux S."/>
            <person name="Palaniappan K."/>
            <person name="Varghese N."/>
            <person name="Mukherjee S."/>
            <person name="Reddy T.B.K."/>
            <person name="Daum C."/>
            <person name="Copeland A."/>
            <person name="Chen I.A."/>
            <person name="Ivanova N.N."/>
            <person name="Kyrpides N.C."/>
            <person name="Shapiro N."/>
            <person name="Eloe-Fadrosh E.A."/>
            <person name="Pietrasiak N."/>
        </authorList>
    </citation>
    <scope>NUCLEOTIDE SEQUENCE</scope>
    <source>
        <strain evidence="1">JT2-VF2</strain>
    </source>
</reference>
<dbReference type="Proteomes" id="UP000715781">
    <property type="component" value="Unassembled WGS sequence"/>
</dbReference>
<organism evidence="1 2">
    <name type="scientific">Mojavia pulchra JT2-VF2</name>
    <dbReference type="NCBI Taxonomy" id="287848"/>
    <lineage>
        <taxon>Bacteria</taxon>
        <taxon>Bacillati</taxon>
        <taxon>Cyanobacteriota</taxon>
        <taxon>Cyanophyceae</taxon>
        <taxon>Nostocales</taxon>
        <taxon>Nostocaceae</taxon>
    </lineage>
</organism>
<dbReference type="AlphaFoldDB" id="A0A951Q2U0"/>
<dbReference type="Gene3D" id="3.50.50.60">
    <property type="entry name" value="FAD/NAD(P)-binding domain"/>
    <property type="match status" value="1"/>
</dbReference>
<name>A0A951Q2U0_9NOST</name>